<feature type="compositionally biased region" description="Low complexity" evidence="1">
    <location>
        <begin position="1290"/>
        <end position="1303"/>
    </location>
</feature>
<dbReference type="Pfam" id="PF02138">
    <property type="entry name" value="Beach"/>
    <property type="match status" value="1"/>
</dbReference>
<sequence>MVSQAAVDAATVNYFTSRNTMSNAIFGSYHLPSRNCSADKPIFLDLLPPIAVNLKHHHRSLYDNLLEVLTLTLKNTTVVDSFAIRQFVKEERLTTLIPYLELPDDYINDFLPFTGPPRDLLNFWRPILLNSPQRSEIRFSHTGGVKINVGSWPAKGLTISGYFYFDDIYSFIPLFQFSSSETTSGPTAATAQNSVLLFVSSGDSVQIGYHGHNTPLNESNALQNFQARKWLHFSAVVSVRQTVSVYLNGFFVGSATMPSIPTGSEICIRVGFADQTVPDSLYSIGDIAIWDNELTRPEIEANLAVIPMLDQPEKIATREIARETHNADVASPVSDRIARYVPYENNHSLLLNILDCEGRVPIIAKVIGRHAPLPKRWISFQTLWVVHGGMNIMLNWLHDAATSTEFEEVLEMISDCIKHVSVVTTIHPNLYLLLLFILKEKSASLMTIRAADFLLSVGVQYVIVNDVHHDIITNRQLFKFVLSDSELYARMPDACARHVLQRLETLFIPTQCQYARHNAKYIVGNCFVDRLLHSMIRIAPITPLPLRNMIVKCTQRIVVASDMEEFVIHSLVSLTSVVSPTEMTVTSRFNPSVTVTLPETSNVRVPLPFRTSDNVVTMILRSLVDLSSSAVFMKCFARHVGLPWYITVIGRFANPASVVYATKLFFEAVSISPALRAEVAQHQSSVIEALFPHAKYEDVILLLLAFTIGAEKNLDLMSEKISILKQLDSCLGSFQPVPNVVISPIFVKMFTLHLSSIISWPYFDQVPTYSTLLRQQKMSFRIRRYFSLARVCCRFMLFLKAKRYKNSIRRRLMEVLRESTEPDLSPKLINNSLSHSFSHENISHSFTINANTSFFPKTELPDIPFSITDPENVSFSKGAPSFTSGSPTMNNTFAIPHRTFAFERVRHPKYKRAFAVLRVCVLLQVTNQVNRFSHLFEKALTKEERIDKVSRKHEATLFCLSTLRRFATMSSLYYVFVSSPIQVTAFSAFISYISRTNLRARLGSWDEFVDSINPAPIRGKPTLEGAVTSNSENSPVPSRRSPSPAPTSEPEDGPSPNKANMEEYENPLTLPRDQTDVSVDSEQNSLAAHFASLLPPINSMSSGTSTVADKTVTTETVGVEDDEDDSSSCTSSTDSDRMQLAGTLGNAAELLDNPPSLADVQDPTFVHFDDFGKIVEVVGEVVRREAVGVLGSLIKASLQTPSHQGWVGGPSYGSCGGLLFQMLLILSSKSTGDDSISTLIKYFQSHVISNVRDQQNPDHPTSTDGIESLTPFPISRSTDDFTQATTGAHSRSSSSDSNYSVRSMESKESRAGTQMCSEIFLFNVSHFSELVVDLLSTSVVDLNMIYHYFTSLLVLSQSWPARYIHQLGCQVLKCCIFVLNKPSTQDVSLEQIETIYSLTTLVIRRGFKMKGSIECLFRTLYKVYISIPPVWMSEADAFHRNRLIVLIFRHMVKVYHRTKELKKAFAVRTLTQRFSLYDALCDVLLKETDDQAILAFDAYCKKHASSMETLISHRMKQKTDLAHKSSMKSRGDYIKRIKEFNKQYIEATEVTEGYRPTELRTSYLQKYTSYVATVPVLSPTECEWLIRSDECLFPGTVSNEEYFHFLDAQCNFAKVRKLTLGPETMEHKKLFNAAHCELQLNHISLLAPQLVTKCKPFSSESPPAFIDPSIMLSPSAITLMRFMLDPGEVLQFISNGFRIFGIQSTPCLILLTNVTLKVISFSHVTSDGEIVICKDDEEEEVMDSSFCTSNSDCSNGSGKVRKQKGNLFSFSAVTKQIQRLLNDKDKKAKQQARDGTKIALSVRQATGSNYKHVFWTYVTRHITEVRCVHYMHQDTAVSVSFLHDSATMLSIVDSANSMNSGARAKFLSVLKGVVNPSHCNFIDDTQRGPAMKSMLLRWATGAVSNYDYLLFLNQIAGRTNMDFNQYPVFPWVIADYTSKHLDLEQPDTFRLFNYPMGAQTEQRREAVTQLYNNTKEILDPETGKSYPFHHGTHYSSSGAVLYFMIRSEPYTTFAKFFQGGDFDIATRLFDSVSASYNSCVLGPADCKELTPEFYQNGQFLMNLDNLDFGSKSDGVEVNNVVLPPWAKNSTQVFTSVMRFALESEFVLNHIHAWIDLVFGVRRRGKLAFERYNIFQRMTYGEEVRSALKEAETRHDTNCDYCRGGQLWSDADAALHGASSRPSRAGARP</sequence>
<dbReference type="Pfam" id="PF13385">
    <property type="entry name" value="Laminin_G_3"/>
    <property type="match status" value="1"/>
</dbReference>
<evidence type="ECO:0000313" key="4">
    <source>
        <dbReference type="Proteomes" id="UP000515908"/>
    </source>
</evidence>
<feature type="compositionally biased region" description="Low complexity" evidence="1">
    <location>
        <begin position="1029"/>
        <end position="1048"/>
    </location>
</feature>
<organism evidence="3 4">
    <name type="scientific">Angomonas deanei</name>
    <dbReference type="NCBI Taxonomy" id="59799"/>
    <lineage>
        <taxon>Eukaryota</taxon>
        <taxon>Discoba</taxon>
        <taxon>Euglenozoa</taxon>
        <taxon>Kinetoplastea</taxon>
        <taxon>Metakinetoplastina</taxon>
        <taxon>Trypanosomatida</taxon>
        <taxon>Trypanosomatidae</taxon>
        <taxon>Strigomonadinae</taxon>
        <taxon>Angomonas</taxon>
    </lineage>
</organism>
<feature type="region of interest" description="Disordered" evidence="1">
    <location>
        <begin position="1252"/>
        <end position="1304"/>
    </location>
</feature>
<dbReference type="SUPFAM" id="SSF81837">
    <property type="entry name" value="BEACH domain"/>
    <property type="match status" value="1"/>
</dbReference>
<dbReference type="InterPro" id="IPR013320">
    <property type="entry name" value="ConA-like_dom_sf"/>
</dbReference>
<proteinExistence type="predicted"/>
<feature type="region of interest" description="Disordered" evidence="1">
    <location>
        <begin position="1115"/>
        <end position="1137"/>
    </location>
</feature>
<reference evidence="3 4" key="1">
    <citation type="submission" date="2020-08" db="EMBL/GenBank/DDBJ databases">
        <authorList>
            <person name="Newling K."/>
            <person name="Davey J."/>
            <person name="Forrester S."/>
        </authorList>
    </citation>
    <scope>NUCLEOTIDE SEQUENCE [LARGE SCALE GENOMIC DNA]</scope>
    <source>
        <strain evidence="4">Crithidia deanei Carvalho (ATCC PRA-265)</strain>
    </source>
</reference>
<keyword evidence="3" id="KW-0430">Lectin</keyword>
<dbReference type="PANTHER" id="PTHR13743:SF112">
    <property type="entry name" value="BEACH DOMAIN-CONTAINING PROTEIN"/>
    <property type="match status" value="1"/>
</dbReference>
<evidence type="ECO:0000259" key="2">
    <source>
        <dbReference type="PROSITE" id="PS50197"/>
    </source>
</evidence>
<feature type="compositionally biased region" description="Polar residues" evidence="1">
    <location>
        <begin position="1280"/>
        <end position="1289"/>
    </location>
</feature>
<dbReference type="Proteomes" id="UP000515908">
    <property type="component" value="Chromosome 21"/>
</dbReference>
<dbReference type="SMART" id="SM01026">
    <property type="entry name" value="Beach"/>
    <property type="match status" value="1"/>
</dbReference>
<gene>
    <name evidence="3" type="ORF">ADEAN_000896400</name>
</gene>
<feature type="compositionally biased region" description="Polar residues" evidence="1">
    <location>
        <begin position="1252"/>
        <end position="1265"/>
    </location>
</feature>
<dbReference type="PANTHER" id="PTHR13743">
    <property type="entry name" value="BEIGE/BEACH-RELATED"/>
    <property type="match status" value="1"/>
</dbReference>
<evidence type="ECO:0000256" key="1">
    <source>
        <dbReference type="SAM" id="MobiDB-lite"/>
    </source>
</evidence>
<dbReference type="SUPFAM" id="SSF49899">
    <property type="entry name" value="Concanavalin A-like lectins/glucanases"/>
    <property type="match status" value="1"/>
</dbReference>
<dbReference type="EMBL" id="LR877165">
    <property type="protein sequence ID" value="CAD2221432.1"/>
    <property type="molecule type" value="Genomic_DNA"/>
</dbReference>
<accession>A0A7G2CT76</accession>
<dbReference type="Gene3D" id="1.10.1540.10">
    <property type="entry name" value="BEACH domain"/>
    <property type="match status" value="1"/>
</dbReference>
<dbReference type="InterPro" id="IPR036372">
    <property type="entry name" value="BEACH_dom_sf"/>
</dbReference>
<dbReference type="InterPro" id="IPR000409">
    <property type="entry name" value="BEACH_dom"/>
</dbReference>
<keyword evidence="4" id="KW-1185">Reference proteome</keyword>
<dbReference type="GO" id="GO:0030246">
    <property type="term" value="F:carbohydrate binding"/>
    <property type="evidence" value="ECO:0007669"/>
    <property type="project" value="UniProtKB-KW"/>
</dbReference>
<name>A0A7G2CT76_9TRYP</name>
<evidence type="ECO:0000313" key="3">
    <source>
        <dbReference type="EMBL" id="CAD2221432.1"/>
    </source>
</evidence>
<dbReference type="PROSITE" id="PS50197">
    <property type="entry name" value="BEACH"/>
    <property type="match status" value="1"/>
</dbReference>
<dbReference type="VEuPathDB" id="TriTrypDB:ADEAN_000896400"/>
<feature type="region of interest" description="Disordered" evidence="1">
    <location>
        <begin position="1019"/>
        <end position="1062"/>
    </location>
</feature>
<dbReference type="Gene3D" id="2.60.120.200">
    <property type="match status" value="1"/>
</dbReference>
<protein>
    <submittedName>
        <fullName evidence="3">Concanavalin A-like lectin/glucanases superfamily/Beige/BEACH domain containing protein, putative</fullName>
    </submittedName>
</protein>
<dbReference type="CDD" id="cd06071">
    <property type="entry name" value="Beach"/>
    <property type="match status" value="1"/>
</dbReference>
<dbReference type="InterPro" id="IPR050865">
    <property type="entry name" value="BEACH_Domain"/>
</dbReference>
<feature type="domain" description="BEACH" evidence="2">
    <location>
        <begin position="1883"/>
        <end position="2183"/>
    </location>
</feature>